<keyword evidence="3" id="KW-1185">Reference proteome</keyword>
<dbReference type="OrthoDB" id="1698854at2"/>
<proteinExistence type="predicted"/>
<dbReference type="EMBL" id="SLUN01000048">
    <property type="protein sequence ID" value="TCL56823.1"/>
    <property type="molecule type" value="Genomic_DNA"/>
</dbReference>
<evidence type="ECO:0000256" key="1">
    <source>
        <dbReference type="SAM" id="Phobius"/>
    </source>
</evidence>
<keyword evidence="1" id="KW-0812">Transmembrane</keyword>
<feature type="transmembrane region" description="Helical" evidence="1">
    <location>
        <begin position="43"/>
        <end position="64"/>
    </location>
</feature>
<feature type="transmembrane region" description="Helical" evidence="1">
    <location>
        <begin position="70"/>
        <end position="90"/>
    </location>
</feature>
<comment type="caution">
    <text evidence="2">The sequence shown here is derived from an EMBL/GenBank/DDBJ whole genome shotgun (WGS) entry which is preliminary data.</text>
</comment>
<gene>
    <name evidence="2" type="ORF">EDC14_104836</name>
</gene>
<dbReference type="Pfam" id="PF06961">
    <property type="entry name" value="DUF1294"/>
    <property type="match status" value="1"/>
</dbReference>
<evidence type="ECO:0000313" key="2">
    <source>
        <dbReference type="EMBL" id="TCL56823.1"/>
    </source>
</evidence>
<dbReference type="InterPro" id="IPR010718">
    <property type="entry name" value="DUF1294"/>
</dbReference>
<feature type="transmembrane region" description="Helical" evidence="1">
    <location>
        <begin position="6"/>
        <end position="23"/>
    </location>
</feature>
<dbReference type="AlphaFoldDB" id="A0A4R1QUG8"/>
<dbReference type="RefSeq" id="WP_132017282.1">
    <property type="nucleotide sequence ID" value="NZ_SLUN01000048.1"/>
</dbReference>
<keyword evidence="1" id="KW-1133">Transmembrane helix</keyword>
<name>A0A4R1QUG8_HYDET</name>
<keyword evidence="1" id="KW-0472">Membrane</keyword>
<dbReference type="Proteomes" id="UP000295008">
    <property type="component" value="Unassembled WGS sequence"/>
</dbReference>
<sequence>MAAISGETGLAMLALLNLAGFFLTALDKSKARRGRWRIPERTFFLLAAVGGAIGVYGGCLLFRHKTRHPSFMWGLPAILLAQALLVIWWFRRG</sequence>
<reference evidence="2 3" key="1">
    <citation type="submission" date="2019-03" db="EMBL/GenBank/DDBJ databases">
        <title>Genomic Encyclopedia of Type Strains, Phase IV (KMG-IV): sequencing the most valuable type-strain genomes for metagenomic binning, comparative biology and taxonomic classification.</title>
        <authorList>
            <person name="Goeker M."/>
        </authorList>
    </citation>
    <scope>NUCLEOTIDE SEQUENCE [LARGE SCALE GENOMIC DNA]</scope>
    <source>
        <strain evidence="2 3">LX-B</strain>
    </source>
</reference>
<accession>A0A4R1QUG8</accession>
<evidence type="ECO:0000313" key="3">
    <source>
        <dbReference type="Proteomes" id="UP000295008"/>
    </source>
</evidence>
<protein>
    <submittedName>
        <fullName evidence="2">Uncharacterized membrane protein YsdA (DUF1294 family)</fullName>
    </submittedName>
</protein>
<organism evidence="2 3">
    <name type="scientific">Hydrogenispora ethanolica</name>
    <dbReference type="NCBI Taxonomy" id="1082276"/>
    <lineage>
        <taxon>Bacteria</taxon>
        <taxon>Bacillati</taxon>
        <taxon>Bacillota</taxon>
        <taxon>Hydrogenispora</taxon>
    </lineage>
</organism>